<feature type="domain" description="Thymidylate synthase/dCMP hydroxymethylase" evidence="4">
    <location>
        <begin position="65"/>
        <end position="236"/>
    </location>
</feature>
<reference evidence="6" key="1">
    <citation type="submission" date="2017-11" db="EMBL/GenBank/DDBJ databases">
        <title>Complete Genome of Klebsiella pneumoniae Myophage May.</title>
        <authorList>
            <person name="Nguyen K."/>
            <person name="Bonasera R."/>
            <person name="Gill J.J."/>
            <person name="Liu M."/>
        </authorList>
    </citation>
    <scope>NUCLEOTIDE SEQUENCE [LARGE SCALE GENOMIC DNA]</scope>
</reference>
<keyword evidence="6" id="KW-1185">Reference proteome</keyword>
<dbReference type="PANTHER" id="PTHR11548">
    <property type="entry name" value="THYMIDYLATE SYNTHASE 1"/>
    <property type="match status" value="1"/>
</dbReference>
<keyword evidence="3" id="KW-0808">Transferase</keyword>
<evidence type="ECO:0000313" key="6">
    <source>
        <dbReference type="Proteomes" id="UP000241345"/>
    </source>
</evidence>
<evidence type="ECO:0000256" key="1">
    <source>
        <dbReference type="ARBA" id="ARBA00009972"/>
    </source>
</evidence>
<reference evidence="5 6" key="2">
    <citation type="journal article" date="2019" name="Microbiol. Resour. Announc.">
        <title>Complete Genome Sequence of Klebsiella pneumoniae Myophage May.</title>
        <authorList>
            <person name="Nguyen K.T."/>
            <person name="Bonasera R."/>
            <person name="Benson G."/>
            <person name="Hernandez-Morales A.C."/>
            <person name="Gill J.J."/>
            <person name="Liu M."/>
        </authorList>
    </citation>
    <scope>NUCLEOTIDE SEQUENCE [LARGE SCALE GENOMIC DNA]</scope>
</reference>
<evidence type="ECO:0000313" key="5">
    <source>
        <dbReference type="EMBL" id="AUG88083.1"/>
    </source>
</evidence>
<dbReference type="SUPFAM" id="SSF55831">
    <property type="entry name" value="Thymidylate synthase/dCMP hydroxymethylase"/>
    <property type="match status" value="1"/>
</dbReference>
<dbReference type="InterPro" id="IPR036926">
    <property type="entry name" value="Thymidate_synth/dCMP_Mease_sf"/>
</dbReference>
<protein>
    <submittedName>
        <fullName evidence="5">Thymidylate synthase</fullName>
    </submittedName>
</protein>
<gene>
    <name evidence="5" type="ORF">CPT_May_169</name>
</gene>
<dbReference type="GO" id="GO:0006231">
    <property type="term" value="P:dTMP biosynthetic process"/>
    <property type="evidence" value="ECO:0007669"/>
    <property type="project" value="TreeGrafter"/>
</dbReference>
<dbReference type="PANTHER" id="PTHR11548:SF1">
    <property type="entry name" value="THYMIDYLATE SYNTHASE 1"/>
    <property type="match status" value="1"/>
</dbReference>
<name>A0A2H5BP23_9CAUD</name>
<organism evidence="5 6">
    <name type="scientific">Klebsiella phage May</name>
    <dbReference type="NCBI Taxonomy" id="2054272"/>
    <lineage>
        <taxon>Viruses</taxon>
        <taxon>Duplodnaviria</taxon>
        <taxon>Heunggongvirae</taxon>
        <taxon>Uroviricota</taxon>
        <taxon>Caudoviricetes</taxon>
        <taxon>Pantevenvirales</taxon>
        <taxon>Ackermannviridae</taxon>
        <taxon>Taipeivirus</taxon>
        <taxon>Taipeivirus may</taxon>
    </lineage>
</organism>
<evidence type="ECO:0000256" key="2">
    <source>
        <dbReference type="ARBA" id="ARBA00022603"/>
    </source>
</evidence>
<evidence type="ECO:0000256" key="3">
    <source>
        <dbReference type="ARBA" id="ARBA00022679"/>
    </source>
</evidence>
<dbReference type="GO" id="GO:0032259">
    <property type="term" value="P:methylation"/>
    <property type="evidence" value="ECO:0007669"/>
    <property type="project" value="UniProtKB-KW"/>
</dbReference>
<dbReference type="InterPro" id="IPR023451">
    <property type="entry name" value="Thymidate_synth/dCMP_Mease_dom"/>
</dbReference>
<proteinExistence type="inferred from homology"/>
<accession>A0A2H5BP23</accession>
<sequence>MEIFALNNNDMLKKAVLAIREHGIESDPGNAEINTDGTRFLDGVTITVSDIRDRWLSVEGRNSSALAAIGETFWVLSGRNDIRFLSRVLPRAANFSDDGVTWRGAYGPRLYNHGQLDSVISRLRKNPNTRQAYLTIYDPALDSDEGLAAHNETGEAKTKDMICNLALLFSITDGRLNMTVINRSQDVLWGMSSINFIEFSILQEVLANVLKVDVGQYKLFSNNLHYYNNEVSQKQLSKITADTVVVEEGMFKDKIIFSNEIVEEQNGILYMFRDVLEACESGLSWPSVLGMLERYGADRGLLMQMAYCLWCRLNGHPINHMYIADDGLLNALRHSPIDRKYMNPRSLGGDK</sequence>
<comment type="similarity">
    <text evidence="1">Belongs to the thymidylate synthase family.</text>
</comment>
<dbReference type="GO" id="GO:0004799">
    <property type="term" value="F:thymidylate synthase activity"/>
    <property type="evidence" value="ECO:0007669"/>
    <property type="project" value="TreeGrafter"/>
</dbReference>
<evidence type="ECO:0000259" key="4">
    <source>
        <dbReference type="Pfam" id="PF00303"/>
    </source>
</evidence>
<dbReference type="Gene3D" id="3.30.572.10">
    <property type="entry name" value="Thymidylate synthase/dCMP hydroxymethylase domain"/>
    <property type="match status" value="1"/>
</dbReference>
<dbReference type="Proteomes" id="UP000241345">
    <property type="component" value="Segment"/>
</dbReference>
<keyword evidence="2" id="KW-0489">Methyltransferase</keyword>
<dbReference type="EMBL" id="MG428991">
    <property type="protein sequence ID" value="AUG88083.1"/>
    <property type="molecule type" value="Genomic_DNA"/>
</dbReference>
<dbReference type="InterPro" id="IPR045097">
    <property type="entry name" value="Thymidate_synth/dCMP_Mease"/>
</dbReference>
<dbReference type="Pfam" id="PF00303">
    <property type="entry name" value="Thymidylat_synt"/>
    <property type="match status" value="1"/>
</dbReference>